<comment type="similarity">
    <text evidence="2">Belongs to the G-protein coupled receptor 2 family. Mth subfamily.</text>
</comment>
<keyword evidence="3" id="KW-1003">Cell membrane</keyword>
<dbReference type="GO" id="GO:0005886">
    <property type="term" value="C:plasma membrane"/>
    <property type="evidence" value="ECO:0007669"/>
    <property type="project" value="UniProtKB-SubCell"/>
</dbReference>
<dbReference type="OrthoDB" id="6134459at2759"/>
<evidence type="ECO:0000256" key="7">
    <source>
        <dbReference type="ARBA" id="ARBA00023040"/>
    </source>
</evidence>
<dbReference type="AlphaFoldDB" id="A0A0L0CUB5"/>
<dbReference type="Gene3D" id="2.170.180.11">
    <property type="entry name" value="Methuselah ectodomain, domain 2"/>
    <property type="match status" value="1"/>
</dbReference>
<evidence type="ECO:0000256" key="11">
    <source>
        <dbReference type="ARBA" id="ARBA00023180"/>
    </source>
</evidence>
<dbReference type="InterPro" id="IPR010596">
    <property type="entry name" value="Methuselah_N_dom"/>
</dbReference>
<dbReference type="GO" id="GO:0008528">
    <property type="term" value="F:G protein-coupled peptide receptor activity"/>
    <property type="evidence" value="ECO:0007669"/>
    <property type="project" value="TreeGrafter"/>
</dbReference>
<protein>
    <submittedName>
        <fullName evidence="16">Putative G-protein coupled receptor Mth-like 11</fullName>
    </submittedName>
</protein>
<sequence length="476" mass="55982">MHLNHILIINLLLLLSEYAQSMGSNVSVNKNITHHEQKLTMDKEIRNCSYEDTIEIPDNTFLPNGSYIYKNQTIIPSNLIGNYDYIILYDGTKRTVPQYKRACICRLIPCISFCSHAIPEIYNYLMKDAKDMRTDKHNFSIEVTFRNRTVIKKNIVEDFEPFVKEDFCEEPYNMIKEVDTKTGWTLFENGSLLVNSSHKILNRTEYCFDFHKMVFGEDTYKVIIPRFCQKKDARDFLEKLYYWTQVFSLVFLLVTVAVYCYIPELRNTLHGKCFMTYAGSLALFLAIYSFINLSKIMISVGPCLLIAYFNYYLQLFHYTWMSILCYDIWRNLNNLEYKSSYFKYASCGYTLPLIVVLLGFALQNPNIYEVITNDKCNLYAHTWSDVVYLYGPCLIIIIVSLIFIISTLRLLKMKYNEIYEKLSLKDSPESSYNPYLLLFYMMVFCWFLDNLSDVFYISNLKISSVIIDCIKSLQNT</sequence>
<feature type="transmembrane region" description="Helical" evidence="13">
    <location>
        <begin position="387"/>
        <end position="411"/>
    </location>
</feature>
<evidence type="ECO:0000256" key="12">
    <source>
        <dbReference type="ARBA" id="ARBA00023224"/>
    </source>
</evidence>
<dbReference type="PANTHER" id="PTHR47154">
    <property type="entry name" value="G-PROTEIN COUPLED RECEPTOR MTH-RELATED"/>
    <property type="match status" value="1"/>
</dbReference>
<feature type="transmembrane region" description="Helical" evidence="13">
    <location>
        <begin position="274"/>
        <end position="291"/>
    </location>
</feature>
<dbReference type="Proteomes" id="UP000037069">
    <property type="component" value="Unassembled WGS sequence"/>
</dbReference>
<name>A0A0L0CUB5_LUCCU</name>
<keyword evidence="8 13" id="KW-0472">Membrane</keyword>
<evidence type="ECO:0000256" key="9">
    <source>
        <dbReference type="ARBA" id="ARBA00023157"/>
    </source>
</evidence>
<feature type="chain" id="PRO_5005536986" evidence="14">
    <location>
        <begin position="24"/>
        <end position="476"/>
    </location>
</feature>
<gene>
    <name evidence="16" type="ORF">FF38_12251</name>
</gene>
<keyword evidence="11" id="KW-0325">Glycoprotein</keyword>
<evidence type="ECO:0000313" key="16">
    <source>
        <dbReference type="EMBL" id="KNC34954.1"/>
    </source>
</evidence>
<feature type="domain" description="G-protein coupled receptors family 2 profile 2" evidence="15">
    <location>
        <begin position="237"/>
        <end position="411"/>
    </location>
</feature>
<feature type="transmembrane region" description="Helical" evidence="13">
    <location>
        <begin position="341"/>
        <end position="362"/>
    </location>
</feature>
<feature type="transmembrane region" description="Helical" evidence="13">
    <location>
        <begin position="432"/>
        <end position="449"/>
    </location>
</feature>
<keyword evidence="4 13" id="KW-0812">Transmembrane</keyword>
<evidence type="ECO:0000256" key="2">
    <source>
        <dbReference type="ARBA" id="ARBA00008979"/>
    </source>
</evidence>
<comment type="caution">
    <text evidence="16">The sequence shown here is derived from an EMBL/GenBank/DDBJ whole genome shotgun (WGS) entry which is preliminary data.</text>
</comment>
<keyword evidence="5 14" id="KW-0732">Signal</keyword>
<organism evidence="16 17">
    <name type="scientific">Lucilia cuprina</name>
    <name type="common">Green bottle fly</name>
    <name type="synonym">Australian sheep blowfly</name>
    <dbReference type="NCBI Taxonomy" id="7375"/>
    <lineage>
        <taxon>Eukaryota</taxon>
        <taxon>Metazoa</taxon>
        <taxon>Ecdysozoa</taxon>
        <taxon>Arthropoda</taxon>
        <taxon>Hexapoda</taxon>
        <taxon>Insecta</taxon>
        <taxon>Pterygota</taxon>
        <taxon>Neoptera</taxon>
        <taxon>Endopterygota</taxon>
        <taxon>Diptera</taxon>
        <taxon>Brachycera</taxon>
        <taxon>Muscomorpha</taxon>
        <taxon>Oestroidea</taxon>
        <taxon>Calliphoridae</taxon>
        <taxon>Luciliinae</taxon>
        <taxon>Lucilia</taxon>
    </lineage>
</organism>
<dbReference type="Pfam" id="PF00002">
    <property type="entry name" value="7tm_2"/>
    <property type="match status" value="1"/>
</dbReference>
<evidence type="ECO:0000259" key="15">
    <source>
        <dbReference type="PROSITE" id="PS50261"/>
    </source>
</evidence>
<dbReference type="PANTHER" id="PTHR47154:SF2">
    <property type="entry name" value="G-PROTEIN COUPLED RECEPTOR MTH-RELATED"/>
    <property type="match status" value="1"/>
</dbReference>
<dbReference type="Gene3D" id="1.20.1070.10">
    <property type="entry name" value="Rhodopsin 7-helix transmembrane proteins"/>
    <property type="match status" value="1"/>
</dbReference>
<evidence type="ECO:0000256" key="6">
    <source>
        <dbReference type="ARBA" id="ARBA00022989"/>
    </source>
</evidence>
<dbReference type="InterPro" id="IPR000832">
    <property type="entry name" value="GPCR_2_secretin-like"/>
</dbReference>
<evidence type="ECO:0000313" key="17">
    <source>
        <dbReference type="Proteomes" id="UP000037069"/>
    </source>
</evidence>
<accession>A0A0L0CUB5</accession>
<dbReference type="GO" id="GO:0007166">
    <property type="term" value="P:cell surface receptor signaling pathway"/>
    <property type="evidence" value="ECO:0007669"/>
    <property type="project" value="InterPro"/>
</dbReference>
<dbReference type="STRING" id="7375.A0A0L0CUB5"/>
<dbReference type="EMBL" id="JRES01000005">
    <property type="protein sequence ID" value="KNC34954.1"/>
    <property type="molecule type" value="Genomic_DNA"/>
</dbReference>
<keyword evidence="6 13" id="KW-1133">Transmembrane helix</keyword>
<dbReference type="OMA" id="RCWINTY"/>
<keyword evidence="12" id="KW-0807">Transducer</keyword>
<dbReference type="SUPFAM" id="SSF63877">
    <property type="entry name" value="Methuselah ectodomain"/>
    <property type="match status" value="1"/>
</dbReference>
<dbReference type="InterPro" id="IPR017981">
    <property type="entry name" value="GPCR_2-like_7TM"/>
</dbReference>
<keyword evidence="9" id="KW-1015">Disulfide bond</keyword>
<dbReference type="InterPro" id="IPR023311">
    <property type="entry name" value="Methusela_ecto_dom_2"/>
</dbReference>
<evidence type="ECO:0000256" key="10">
    <source>
        <dbReference type="ARBA" id="ARBA00023170"/>
    </source>
</evidence>
<dbReference type="Gene3D" id="2.30.160.11">
    <property type="match status" value="1"/>
</dbReference>
<keyword evidence="17" id="KW-1185">Reference proteome</keyword>
<dbReference type="PROSITE" id="PS50261">
    <property type="entry name" value="G_PROTEIN_RECEP_F2_4"/>
    <property type="match status" value="1"/>
</dbReference>
<evidence type="ECO:0000256" key="13">
    <source>
        <dbReference type="SAM" id="Phobius"/>
    </source>
</evidence>
<dbReference type="Pfam" id="PF06652">
    <property type="entry name" value="Methuselah_N"/>
    <property type="match status" value="1"/>
</dbReference>
<proteinExistence type="inferred from homology"/>
<evidence type="ECO:0000256" key="4">
    <source>
        <dbReference type="ARBA" id="ARBA00022692"/>
    </source>
</evidence>
<keyword evidence="7" id="KW-0297">G-protein coupled receptor</keyword>
<dbReference type="InterPro" id="IPR036272">
    <property type="entry name" value="Methuselah_N_sf"/>
</dbReference>
<reference evidence="16 17" key="1">
    <citation type="journal article" date="2015" name="Nat. Commun.">
        <title>Lucilia cuprina genome unlocks parasitic fly biology to underpin future interventions.</title>
        <authorList>
            <person name="Anstead C.A."/>
            <person name="Korhonen P.K."/>
            <person name="Young N.D."/>
            <person name="Hall R.S."/>
            <person name="Jex A.R."/>
            <person name="Murali S.C."/>
            <person name="Hughes D.S."/>
            <person name="Lee S.F."/>
            <person name="Perry T."/>
            <person name="Stroehlein A.J."/>
            <person name="Ansell B.R."/>
            <person name="Breugelmans B."/>
            <person name="Hofmann A."/>
            <person name="Qu J."/>
            <person name="Dugan S."/>
            <person name="Lee S.L."/>
            <person name="Chao H."/>
            <person name="Dinh H."/>
            <person name="Han Y."/>
            <person name="Doddapaneni H.V."/>
            <person name="Worley K.C."/>
            <person name="Muzny D.M."/>
            <person name="Ioannidis P."/>
            <person name="Waterhouse R.M."/>
            <person name="Zdobnov E.M."/>
            <person name="James P.J."/>
            <person name="Bagnall N.H."/>
            <person name="Kotze A.C."/>
            <person name="Gibbs R.A."/>
            <person name="Richards S."/>
            <person name="Batterham P."/>
            <person name="Gasser R.B."/>
        </authorList>
    </citation>
    <scope>NUCLEOTIDE SEQUENCE [LARGE SCALE GENOMIC DNA]</scope>
    <source>
        <strain evidence="16 17">LS</strain>
        <tissue evidence="16">Full body</tissue>
    </source>
</reference>
<dbReference type="InterPro" id="IPR044860">
    <property type="entry name" value="Methusela_ecto_dom_1"/>
</dbReference>
<feature type="transmembrane region" description="Helical" evidence="13">
    <location>
        <begin position="240"/>
        <end position="262"/>
    </location>
</feature>
<evidence type="ECO:0000256" key="5">
    <source>
        <dbReference type="ARBA" id="ARBA00022729"/>
    </source>
</evidence>
<evidence type="ECO:0000256" key="1">
    <source>
        <dbReference type="ARBA" id="ARBA00004651"/>
    </source>
</evidence>
<feature type="signal peptide" evidence="14">
    <location>
        <begin position="1"/>
        <end position="23"/>
    </location>
</feature>
<evidence type="ECO:0000256" key="14">
    <source>
        <dbReference type="SAM" id="SignalP"/>
    </source>
</evidence>
<evidence type="ECO:0000256" key="8">
    <source>
        <dbReference type="ARBA" id="ARBA00023136"/>
    </source>
</evidence>
<keyword evidence="10 16" id="KW-0675">Receptor</keyword>
<evidence type="ECO:0000256" key="3">
    <source>
        <dbReference type="ARBA" id="ARBA00022475"/>
    </source>
</evidence>
<dbReference type="InterPro" id="IPR051384">
    <property type="entry name" value="Mth_GPCR"/>
</dbReference>
<comment type="subcellular location">
    <subcellularLocation>
        <location evidence="1">Cell membrane</location>
        <topology evidence="1">Multi-pass membrane protein</topology>
    </subcellularLocation>
</comment>